<keyword evidence="2" id="KW-0677">Repeat</keyword>
<gene>
    <name evidence="3" type="ORF">RchiOBHm_Chr1g0315051</name>
</gene>
<keyword evidence="3" id="KW-0418">Kinase</keyword>
<dbReference type="Pfam" id="PF13855">
    <property type="entry name" value="LRR_8"/>
    <property type="match status" value="1"/>
</dbReference>
<dbReference type="SUPFAM" id="SSF52058">
    <property type="entry name" value="L domain-like"/>
    <property type="match status" value="1"/>
</dbReference>
<keyword evidence="1" id="KW-0433">Leucine-rich repeat</keyword>
<evidence type="ECO:0000256" key="2">
    <source>
        <dbReference type="ARBA" id="ARBA00022737"/>
    </source>
</evidence>
<dbReference type="EMBL" id="PDCK01000039">
    <property type="protein sequence ID" value="PRQ54560.1"/>
    <property type="molecule type" value="Genomic_DNA"/>
</dbReference>
<keyword evidence="4" id="KW-1185">Reference proteome</keyword>
<organism evidence="3 4">
    <name type="scientific">Rosa chinensis</name>
    <name type="common">China rose</name>
    <dbReference type="NCBI Taxonomy" id="74649"/>
    <lineage>
        <taxon>Eukaryota</taxon>
        <taxon>Viridiplantae</taxon>
        <taxon>Streptophyta</taxon>
        <taxon>Embryophyta</taxon>
        <taxon>Tracheophyta</taxon>
        <taxon>Spermatophyta</taxon>
        <taxon>Magnoliopsida</taxon>
        <taxon>eudicotyledons</taxon>
        <taxon>Gunneridae</taxon>
        <taxon>Pentapetalae</taxon>
        <taxon>rosids</taxon>
        <taxon>fabids</taxon>
        <taxon>Rosales</taxon>
        <taxon>Rosaceae</taxon>
        <taxon>Rosoideae</taxon>
        <taxon>Rosoideae incertae sedis</taxon>
        <taxon>Rosa</taxon>
    </lineage>
</organism>
<evidence type="ECO:0000313" key="3">
    <source>
        <dbReference type="EMBL" id="PRQ54560.1"/>
    </source>
</evidence>
<dbReference type="Pfam" id="PF00560">
    <property type="entry name" value="LRR_1"/>
    <property type="match status" value="1"/>
</dbReference>
<dbReference type="Proteomes" id="UP000238479">
    <property type="component" value="Chromosome 1"/>
</dbReference>
<dbReference type="Gene3D" id="3.80.10.10">
    <property type="entry name" value="Ribonuclease Inhibitor"/>
    <property type="match status" value="1"/>
</dbReference>
<evidence type="ECO:0000256" key="1">
    <source>
        <dbReference type="ARBA" id="ARBA00022614"/>
    </source>
</evidence>
<dbReference type="InterPro" id="IPR050994">
    <property type="entry name" value="At_inactive_RLKs"/>
</dbReference>
<proteinExistence type="predicted"/>
<dbReference type="OMA" id="FYNSWEG"/>
<dbReference type="AlphaFoldDB" id="A0A2P6S794"/>
<keyword evidence="3" id="KW-0723">Serine/threonine-protein kinase</keyword>
<sequence>MLLEIKKIIFIKSLSLASNQIDGGIEEFLSGFSNCSFNRMESLDLSVCGLVGKLPSSLGMLRILQHLVLYSNSFWGSIPEFIFSNLSSSLKTLDLSDNVFNGPIPQSLGKLSQLVSLDLSYNVFNGSIPQSLGKLSQLVSLDLFYNSWEGNLTEAHFINLTKLNYFAVSTAQPVPIIFNLID</sequence>
<protein>
    <submittedName>
        <fullName evidence="3">Putative non-specific serine/threonine protein kinase</fullName>
        <ecNumber evidence="3">2.7.11.1</ecNumber>
    </submittedName>
</protein>
<evidence type="ECO:0000313" key="4">
    <source>
        <dbReference type="Proteomes" id="UP000238479"/>
    </source>
</evidence>
<keyword evidence="3" id="KW-0808">Transferase</keyword>
<accession>A0A2P6S794</accession>
<dbReference type="PANTHER" id="PTHR48010">
    <property type="entry name" value="OS05G0588300 PROTEIN"/>
    <property type="match status" value="1"/>
</dbReference>
<dbReference type="EC" id="2.7.11.1" evidence="3"/>
<dbReference type="FunFam" id="3.80.10.10:FF:000383">
    <property type="entry name" value="Leucine-rich repeat receptor protein kinase EMS1"/>
    <property type="match status" value="1"/>
</dbReference>
<dbReference type="InterPro" id="IPR032675">
    <property type="entry name" value="LRR_dom_sf"/>
</dbReference>
<comment type="caution">
    <text evidence="3">The sequence shown here is derived from an EMBL/GenBank/DDBJ whole genome shotgun (WGS) entry which is preliminary data.</text>
</comment>
<name>A0A2P6S794_ROSCH</name>
<dbReference type="InterPro" id="IPR001611">
    <property type="entry name" value="Leu-rich_rpt"/>
</dbReference>
<dbReference type="STRING" id="74649.A0A2P6S794"/>
<dbReference type="GO" id="GO:0004674">
    <property type="term" value="F:protein serine/threonine kinase activity"/>
    <property type="evidence" value="ECO:0007669"/>
    <property type="project" value="UniProtKB-KW"/>
</dbReference>
<reference evidence="3 4" key="1">
    <citation type="journal article" date="2018" name="Nat. Genet.">
        <title>The Rosa genome provides new insights in the design of modern roses.</title>
        <authorList>
            <person name="Bendahmane M."/>
        </authorList>
    </citation>
    <scope>NUCLEOTIDE SEQUENCE [LARGE SCALE GENOMIC DNA]</scope>
    <source>
        <strain evidence="4">cv. Old Blush</strain>
    </source>
</reference>
<dbReference type="Gramene" id="PRQ54560">
    <property type="protein sequence ID" value="PRQ54560"/>
    <property type="gene ID" value="RchiOBHm_Chr1g0315051"/>
</dbReference>
<dbReference type="PANTHER" id="PTHR48010:SF5">
    <property type="entry name" value="PROTEIN TOO MANY MOUTHS"/>
    <property type="match status" value="1"/>
</dbReference>